<feature type="region of interest" description="Disordered" evidence="1">
    <location>
        <begin position="1"/>
        <end position="34"/>
    </location>
</feature>
<keyword evidence="4" id="KW-1185">Reference proteome</keyword>
<dbReference type="Pfam" id="PF00651">
    <property type="entry name" value="BTB"/>
    <property type="match status" value="1"/>
</dbReference>
<evidence type="ECO:0000313" key="3">
    <source>
        <dbReference type="EMBL" id="GMR53339.1"/>
    </source>
</evidence>
<dbReference type="AlphaFoldDB" id="A0AAN5I6J9"/>
<evidence type="ECO:0000256" key="1">
    <source>
        <dbReference type="SAM" id="MobiDB-lite"/>
    </source>
</evidence>
<organism evidence="3 4">
    <name type="scientific">Pristionchus mayeri</name>
    <dbReference type="NCBI Taxonomy" id="1317129"/>
    <lineage>
        <taxon>Eukaryota</taxon>
        <taxon>Metazoa</taxon>
        <taxon>Ecdysozoa</taxon>
        <taxon>Nematoda</taxon>
        <taxon>Chromadorea</taxon>
        <taxon>Rhabditida</taxon>
        <taxon>Rhabditina</taxon>
        <taxon>Diplogasteromorpha</taxon>
        <taxon>Diplogasteroidea</taxon>
        <taxon>Neodiplogasteridae</taxon>
        <taxon>Pristionchus</taxon>
    </lineage>
</organism>
<dbReference type="SMART" id="SM00225">
    <property type="entry name" value="BTB"/>
    <property type="match status" value="1"/>
</dbReference>
<dbReference type="InterPro" id="IPR011333">
    <property type="entry name" value="SKP1/BTB/POZ_sf"/>
</dbReference>
<feature type="compositionally biased region" description="Polar residues" evidence="1">
    <location>
        <begin position="7"/>
        <end position="16"/>
    </location>
</feature>
<dbReference type="Proteomes" id="UP001328107">
    <property type="component" value="Unassembled WGS sequence"/>
</dbReference>
<evidence type="ECO:0000313" key="4">
    <source>
        <dbReference type="Proteomes" id="UP001328107"/>
    </source>
</evidence>
<proteinExistence type="predicted"/>
<evidence type="ECO:0000259" key="2">
    <source>
        <dbReference type="SMART" id="SM00225"/>
    </source>
</evidence>
<sequence length="355" mass="39961">SGVGSALPTNGVTPVTSKKRPLTKTTPNIFSKKRKTEKDRSKWIHFSCDVTGDDFLTKGSEVIRSEGVMIEGSEWYLTVHRRVNEVESSNPFDENSTEKNLMVEATLNCVVPSAAWCAKCKIDLEVTTNDNNFLNKSFDCTITSSSHNRGVLVDWRKYFLRGGRVSTYLLISRVCNKYLCFPDFSDPDETGHDELLVGNQILYVDKSLLSLHSKFFALWFSTTNGPYHLNGRVEDVIATLQTIYPQKGVIDASNVCTIASAAKEFEFYETLERCEQFLLSSDNFSTLEKTEAALKCHMHSLLSQCSEGLDSIEDVFQLMEDQKEGFVASEKTKAFLFDRVLALNKKKKEDEVALA</sequence>
<protein>
    <recommendedName>
        <fullName evidence="2">BTB domain-containing protein</fullName>
    </recommendedName>
</protein>
<dbReference type="EMBL" id="BTRK01000005">
    <property type="protein sequence ID" value="GMR53339.1"/>
    <property type="molecule type" value="Genomic_DNA"/>
</dbReference>
<dbReference type="PANTHER" id="PTHR22744:SF17">
    <property type="entry name" value="BTB DOMAIN-CONTAINING PROTEIN"/>
    <property type="match status" value="1"/>
</dbReference>
<feature type="non-terminal residue" evidence="3">
    <location>
        <position position="1"/>
    </location>
</feature>
<dbReference type="SUPFAM" id="SSF54695">
    <property type="entry name" value="POZ domain"/>
    <property type="match status" value="1"/>
</dbReference>
<comment type="caution">
    <text evidence="3">The sequence shown here is derived from an EMBL/GenBank/DDBJ whole genome shotgun (WGS) entry which is preliminary data.</text>
</comment>
<feature type="domain" description="BTB" evidence="2">
    <location>
        <begin position="192"/>
        <end position="282"/>
    </location>
</feature>
<reference evidence="4" key="1">
    <citation type="submission" date="2022-10" db="EMBL/GenBank/DDBJ databases">
        <title>Genome assembly of Pristionchus species.</title>
        <authorList>
            <person name="Yoshida K."/>
            <person name="Sommer R.J."/>
        </authorList>
    </citation>
    <scope>NUCLEOTIDE SEQUENCE [LARGE SCALE GENOMIC DNA]</scope>
    <source>
        <strain evidence="4">RS5460</strain>
    </source>
</reference>
<dbReference type="InterPro" id="IPR000210">
    <property type="entry name" value="BTB/POZ_dom"/>
</dbReference>
<accession>A0AAN5I6J9</accession>
<dbReference type="PANTHER" id="PTHR22744">
    <property type="entry name" value="HELIX LOOP HELIX PROTEIN 21-RELATED"/>
    <property type="match status" value="1"/>
</dbReference>
<gene>
    <name evidence="3" type="ORF">PMAYCL1PPCAC_23534</name>
</gene>
<dbReference type="Gene3D" id="3.30.710.10">
    <property type="entry name" value="Potassium Channel Kv1.1, Chain A"/>
    <property type="match status" value="1"/>
</dbReference>
<name>A0AAN5I6J9_9BILA</name>